<gene>
    <name evidence="1" type="ORF">UX01_C0006G0051</name>
</gene>
<dbReference type="EMBL" id="LCKO01000006">
    <property type="protein sequence ID" value="KKU00257.1"/>
    <property type="molecule type" value="Genomic_DNA"/>
</dbReference>
<proteinExistence type="predicted"/>
<protein>
    <submittedName>
        <fullName evidence="1">Uncharacterized protein</fullName>
    </submittedName>
</protein>
<accession>A0A837II69</accession>
<dbReference type="Proteomes" id="UP000034078">
    <property type="component" value="Unassembled WGS sequence"/>
</dbReference>
<dbReference type="AlphaFoldDB" id="A0A837II69"/>
<evidence type="ECO:0000313" key="1">
    <source>
        <dbReference type="EMBL" id="KKU00257.1"/>
    </source>
</evidence>
<name>A0A837II69_9BACT</name>
<comment type="caution">
    <text evidence="1">The sequence shown here is derived from an EMBL/GenBank/DDBJ whole genome shotgun (WGS) entry which is preliminary data.</text>
</comment>
<sequence>MEPLVKYLRDKEVNRLNEERNDSSDAERKGNEFKRIQQLQTAEYLEIAGDLAEILPDPDQYLKAMKYLRNGLATTAEEARELAQKKSKPLHYTDI</sequence>
<organism evidence="1 2">
    <name type="scientific">Candidatus Collierbacteria bacterium GW2011_GWB2_45_17</name>
    <dbReference type="NCBI Taxonomy" id="1618388"/>
    <lineage>
        <taxon>Bacteria</taxon>
        <taxon>Candidatus Collieribacteriota</taxon>
    </lineage>
</organism>
<evidence type="ECO:0000313" key="2">
    <source>
        <dbReference type="Proteomes" id="UP000034078"/>
    </source>
</evidence>
<reference evidence="1 2" key="1">
    <citation type="journal article" date="2015" name="Nature">
        <title>rRNA introns, odd ribosomes, and small enigmatic genomes across a large radiation of phyla.</title>
        <authorList>
            <person name="Brown C.T."/>
            <person name="Hug L.A."/>
            <person name="Thomas B.C."/>
            <person name="Sharon I."/>
            <person name="Castelle C.J."/>
            <person name="Singh A."/>
            <person name="Wilkins M.J."/>
            <person name="Williams K.H."/>
            <person name="Banfield J.F."/>
        </authorList>
    </citation>
    <scope>NUCLEOTIDE SEQUENCE [LARGE SCALE GENOMIC DNA]</scope>
</reference>